<evidence type="ECO:0000256" key="5">
    <source>
        <dbReference type="ARBA" id="ARBA00022824"/>
    </source>
</evidence>
<reference evidence="9 10" key="1">
    <citation type="submission" date="2017-07" db="EMBL/GenBank/DDBJ databases">
        <authorList>
            <person name="Talla V."/>
            <person name="Backstrom N."/>
        </authorList>
    </citation>
    <scope>NUCLEOTIDE SEQUENCE [LARGE SCALE GENOMIC DNA]</scope>
</reference>
<evidence type="ECO:0000259" key="8">
    <source>
        <dbReference type="PROSITE" id="PS51029"/>
    </source>
</evidence>
<evidence type="ECO:0000256" key="7">
    <source>
        <dbReference type="ARBA" id="ARBA00023136"/>
    </source>
</evidence>
<evidence type="ECO:0000313" key="10">
    <source>
        <dbReference type="Proteomes" id="UP000324832"/>
    </source>
</evidence>
<dbReference type="InterPro" id="IPR013969">
    <property type="entry name" value="Oligosacch_biosynth_Alg14"/>
</dbReference>
<dbReference type="GO" id="GO:0004577">
    <property type="term" value="F:N-acetylglucosaminyldiphosphodolichol N-acetylglucosaminyltransferase activity"/>
    <property type="evidence" value="ECO:0007669"/>
    <property type="project" value="TreeGrafter"/>
</dbReference>
<keyword evidence="5" id="KW-0256">Endoplasmic reticulum</keyword>
<dbReference type="GO" id="GO:0006488">
    <property type="term" value="P:dolichol-linked oligosaccharide biosynthetic process"/>
    <property type="evidence" value="ECO:0007669"/>
    <property type="project" value="InterPro"/>
</dbReference>
<organism evidence="9 10">
    <name type="scientific">Leptidea sinapis</name>
    <dbReference type="NCBI Taxonomy" id="189913"/>
    <lineage>
        <taxon>Eukaryota</taxon>
        <taxon>Metazoa</taxon>
        <taxon>Ecdysozoa</taxon>
        <taxon>Arthropoda</taxon>
        <taxon>Hexapoda</taxon>
        <taxon>Insecta</taxon>
        <taxon>Pterygota</taxon>
        <taxon>Neoptera</taxon>
        <taxon>Endopterygota</taxon>
        <taxon>Lepidoptera</taxon>
        <taxon>Glossata</taxon>
        <taxon>Ditrysia</taxon>
        <taxon>Papilionoidea</taxon>
        <taxon>Pieridae</taxon>
        <taxon>Dismorphiinae</taxon>
        <taxon>Leptidea</taxon>
    </lineage>
</organism>
<dbReference type="Pfam" id="PF10545">
    <property type="entry name" value="MADF_DNA_bdg"/>
    <property type="match status" value="1"/>
</dbReference>
<dbReference type="AlphaFoldDB" id="A0A5E4QV49"/>
<keyword evidence="10" id="KW-1185">Reference proteome</keyword>
<name>A0A5E4QV49_9NEOP</name>
<dbReference type="PANTHER" id="PTHR12154:SF4">
    <property type="entry name" value="UDP-N-ACETYLGLUCOSAMINE TRANSFERASE SUBUNIT ALG14 HOMOLOG"/>
    <property type="match status" value="1"/>
</dbReference>
<dbReference type="EMBL" id="FZQP02005000">
    <property type="protein sequence ID" value="VVD00801.1"/>
    <property type="molecule type" value="Genomic_DNA"/>
</dbReference>
<evidence type="ECO:0000256" key="6">
    <source>
        <dbReference type="ARBA" id="ARBA00022989"/>
    </source>
</evidence>
<dbReference type="GO" id="GO:0043541">
    <property type="term" value="C:UDP-N-acetylglucosamine transferase complex"/>
    <property type="evidence" value="ECO:0007669"/>
    <property type="project" value="TreeGrafter"/>
</dbReference>
<dbReference type="Proteomes" id="UP000324832">
    <property type="component" value="Unassembled WGS sequence"/>
</dbReference>
<dbReference type="InterPro" id="IPR006578">
    <property type="entry name" value="MADF-dom"/>
</dbReference>
<accession>A0A5E4QV49</accession>
<protein>
    <recommendedName>
        <fullName evidence="3">UDP-N-acetylglucosamine transferase subunit ALG14</fullName>
    </recommendedName>
</protein>
<dbReference type="Pfam" id="PF08660">
    <property type="entry name" value="Alg14"/>
    <property type="match status" value="1"/>
</dbReference>
<evidence type="ECO:0000313" key="9">
    <source>
        <dbReference type="EMBL" id="VVD00801.1"/>
    </source>
</evidence>
<comment type="similarity">
    <text evidence="2">Belongs to the ALG14 family.</text>
</comment>
<dbReference type="PANTHER" id="PTHR12154">
    <property type="entry name" value="GLYCOSYL TRANSFERASE-RELATED"/>
    <property type="match status" value="1"/>
</dbReference>
<evidence type="ECO:0000256" key="2">
    <source>
        <dbReference type="ARBA" id="ARBA00009731"/>
    </source>
</evidence>
<proteinExistence type="inferred from homology"/>
<evidence type="ECO:0000256" key="1">
    <source>
        <dbReference type="ARBA" id="ARBA00004389"/>
    </source>
</evidence>
<evidence type="ECO:0000256" key="3">
    <source>
        <dbReference type="ARBA" id="ARBA00017467"/>
    </source>
</evidence>
<keyword evidence="4" id="KW-0812">Transmembrane</keyword>
<gene>
    <name evidence="9" type="ORF">LSINAPIS_LOCUS11366</name>
</gene>
<feature type="domain" description="MADF" evidence="8">
    <location>
        <begin position="8"/>
        <end position="96"/>
    </location>
</feature>
<dbReference type="Gene3D" id="3.40.50.2000">
    <property type="entry name" value="Glycogen Phosphorylase B"/>
    <property type="match status" value="1"/>
</dbReference>
<evidence type="ECO:0000256" key="4">
    <source>
        <dbReference type="ARBA" id="ARBA00022692"/>
    </source>
</evidence>
<comment type="subcellular location">
    <subcellularLocation>
        <location evidence="1">Endoplasmic reticulum membrane</location>
        <topology evidence="1">Single-pass membrane protein</topology>
    </subcellularLocation>
</comment>
<keyword evidence="7" id="KW-0472">Membrane</keyword>
<keyword evidence="6" id="KW-1133">Transmembrane helix</keyword>
<sequence length="246" mass="28177">MLSGNVRASYAFCNGQPCIWNPKNNKHKNRTLVNDAWVRIKNKYSVPCSVEESKKKRNSLLTQYREHLKKIKESTKTQNKLNVEKKSLKVILCIGSGGHTTELLKIVTKMNLTKYSPRLYMMADSDNNSEAKINSVEKDTKDYQICKIPRSRNVHQPYMTSIFSTLHAVLYCVPPILRFRPDVIICNGPGTCIPICFVVFLMRCSYILDCRIVFIESLCRCSGHNFIGCLGEVCILVDLLKLDYKQ</sequence>
<dbReference type="PROSITE" id="PS51029">
    <property type="entry name" value="MADF"/>
    <property type="match status" value="1"/>
</dbReference>